<reference evidence="3" key="1">
    <citation type="journal article" date="2018" name="Nat. Commun.">
        <title>Diversity and evolution of the emerging Pandoraviridae family.</title>
        <authorList>
            <person name="Legendre M."/>
            <person name="Fabre E."/>
            <person name="Poirot O."/>
            <person name="Jeudy S."/>
            <person name="Lartigue A."/>
            <person name="Alempic J.M."/>
            <person name="Beucher L."/>
            <person name="Philippe N."/>
            <person name="Bertaux L."/>
            <person name="Christo-Foroux E."/>
            <person name="Labadie K."/>
            <person name="Coute Y."/>
            <person name="Abergel C."/>
            <person name="Claverie J.M."/>
        </authorList>
    </citation>
    <scope>NUCLEOTIDE SEQUENCE [LARGE SCALE GENOMIC DNA]</scope>
    <source>
        <strain evidence="3">Macleodensis</strain>
    </source>
</reference>
<keyword evidence="1" id="KW-0677">Repeat</keyword>
<dbReference type="PANTHER" id="PTHR24173">
    <property type="entry name" value="ANKYRIN REPEAT CONTAINING"/>
    <property type="match status" value="1"/>
</dbReference>
<dbReference type="InterPro" id="IPR002110">
    <property type="entry name" value="Ankyrin_rpt"/>
</dbReference>
<dbReference type="GeneID" id="36841589"/>
<organism evidence="3">
    <name type="scientific">Pandoravirus macleodensis</name>
    <dbReference type="NCBI Taxonomy" id="2107707"/>
    <lineage>
        <taxon>Viruses</taxon>
        <taxon>Pandoravirus</taxon>
    </lineage>
</organism>
<dbReference type="Proteomes" id="UP000249758">
    <property type="component" value="Segment"/>
</dbReference>
<sequence length="138" mass="14163">MDRQGQATKFYFGSHETALFKCVLGSLSGAVDALLAAGADPKIGTSLNVTPLHVAAVKNDVSLIKKLVAAGAPLDAVDKKGNAPIVMAAHVGATEAVSALMELGADVNTRDGRGNPLLHILIASNVEEFVADYSDPAP</sequence>
<evidence type="ECO:0000256" key="2">
    <source>
        <dbReference type="ARBA" id="ARBA00023043"/>
    </source>
</evidence>
<dbReference type="PANTHER" id="PTHR24173:SF74">
    <property type="entry name" value="ANKYRIN REPEAT DOMAIN-CONTAINING PROTEIN 16"/>
    <property type="match status" value="1"/>
</dbReference>
<dbReference type="PRINTS" id="PR01415">
    <property type="entry name" value="ANKYRIN"/>
</dbReference>
<name>A0A2U7UFB4_9VIRU</name>
<dbReference type="Gene3D" id="1.25.40.20">
    <property type="entry name" value="Ankyrin repeat-containing domain"/>
    <property type="match status" value="1"/>
</dbReference>
<accession>A0A2U7UFB4</accession>
<dbReference type="SUPFAM" id="SSF48403">
    <property type="entry name" value="Ankyrin repeat"/>
    <property type="match status" value="1"/>
</dbReference>
<dbReference type="PROSITE" id="PS50297">
    <property type="entry name" value="ANK_REP_REGION"/>
    <property type="match status" value="2"/>
</dbReference>
<dbReference type="InterPro" id="IPR036770">
    <property type="entry name" value="Ankyrin_rpt-contain_sf"/>
</dbReference>
<dbReference type="SMART" id="SM00248">
    <property type="entry name" value="ANK"/>
    <property type="match status" value="3"/>
</dbReference>
<dbReference type="PROSITE" id="PS50088">
    <property type="entry name" value="ANK_REPEAT"/>
    <property type="match status" value="2"/>
</dbReference>
<gene>
    <name evidence="3" type="ORF">pmac_cds_446</name>
</gene>
<dbReference type="Pfam" id="PF12796">
    <property type="entry name" value="Ank_2"/>
    <property type="match status" value="1"/>
</dbReference>
<dbReference type="RefSeq" id="YP_009481130.1">
    <property type="nucleotide sequence ID" value="NC_037665.1"/>
</dbReference>
<evidence type="ECO:0000313" key="3">
    <source>
        <dbReference type="EMBL" id="AVK77134.1"/>
    </source>
</evidence>
<dbReference type="EMBL" id="MG011691">
    <property type="protein sequence ID" value="AVK77134.1"/>
    <property type="molecule type" value="Genomic_DNA"/>
</dbReference>
<evidence type="ECO:0000256" key="1">
    <source>
        <dbReference type="ARBA" id="ARBA00022737"/>
    </source>
</evidence>
<keyword evidence="2" id="KW-0040">ANK repeat</keyword>
<proteinExistence type="predicted"/>
<dbReference type="KEGG" id="vg:36841589"/>
<protein>
    <submittedName>
        <fullName evidence="3">Ankyrin repeat domain containing protein</fullName>
    </submittedName>
</protein>